<keyword evidence="8" id="KW-1185">Reference proteome</keyword>
<comment type="subcellular location">
    <subcellularLocation>
        <location evidence="1">Membrane</location>
    </subcellularLocation>
</comment>
<evidence type="ECO:0000256" key="1">
    <source>
        <dbReference type="ARBA" id="ARBA00004370"/>
    </source>
</evidence>
<evidence type="ECO:0000256" key="2">
    <source>
        <dbReference type="ARBA" id="ARBA00022729"/>
    </source>
</evidence>
<keyword evidence="2 4" id="KW-0732">Signal</keyword>
<dbReference type="GO" id="GO:0009297">
    <property type="term" value="P:pilus assembly"/>
    <property type="evidence" value="ECO:0007669"/>
    <property type="project" value="InterPro"/>
</dbReference>
<feature type="domain" description="Type II/III secretion system secretin-like" evidence="5">
    <location>
        <begin position="420"/>
        <end position="594"/>
    </location>
</feature>
<dbReference type="GO" id="GO:0009306">
    <property type="term" value="P:protein secretion"/>
    <property type="evidence" value="ECO:0007669"/>
    <property type="project" value="InterPro"/>
</dbReference>
<dbReference type="GO" id="GO:0019867">
    <property type="term" value="C:outer membrane"/>
    <property type="evidence" value="ECO:0007669"/>
    <property type="project" value="InterPro"/>
</dbReference>
<dbReference type="PROSITE" id="PS51257">
    <property type="entry name" value="PROKAR_LIPOPROTEIN"/>
    <property type="match status" value="1"/>
</dbReference>
<evidence type="ECO:0000256" key="4">
    <source>
        <dbReference type="SAM" id="SignalP"/>
    </source>
</evidence>
<dbReference type="InterPro" id="IPR004846">
    <property type="entry name" value="T2SS/T3SS_dom"/>
</dbReference>
<reference evidence="7" key="2">
    <citation type="submission" date="2021-08" db="EMBL/GenBank/DDBJ databases">
        <authorList>
            <person name="Tani A."/>
            <person name="Ola A."/>
            <person name="Ogura Y."/>
            <person name="Katsura K."/>
            <person name="Hayashi T."/>
        </authorList>
    </citation>
    <scope>NUCLEOTIDE SEQUENCE</scope>
    <source>
        <strain evidence="7">DSM 16372</strain>
    </source>
</reference>
<evidence type="ECO:0000259" key="5">
    <source>
        <dbReference type="Pfam" id="PF00263"/>
    </source>
</evidence>
<organism evidence="7 8">
    <name type="scientific">Methylobacterium hispanicum</name>
    <dbReference type="NCBI Taxonomy" id="270350"/>
    <lineage>
        <taxon>Bacteria</taxon>
        <taxon>Pseudomonadati</taxon>
        <taxon>Pseudomonadota</taxon>
        <taxon>Alphaproteobacteria</taxon>
        <taxon>Hyphomicrobiales</taxon>
        <taxon>Methylobacteriaceae</taxon>
        <taxon>Methylobacterium</taxon>
    </lineage>
</organism>
<dbReference type="InterPro" id="IPR011514">
    <property type="entry name" value="Secretin_N_2"/>
</dbReference>
<feature type="domain" description="Secretin N-terminal" evidence="6">
    <location>
        <begin position="233"/>
        <end position="308"/>
    </location>
</feature>
<keyword evidence="7" id="KW-0449">Lipoprotein</keyword>
<dbReference type="EMBL" id="BPQO01000011">
    <property type="protein sequence ID" value="GJD89429.1"/>
    <property type="molecule type" value="Genomic_DNA"/>
</dbReference>
<evidence type="ECO:0000313" key="8">
    <source>
        <dbReference type="Proteomes" id="UP001055247"/>
    </source>
</evidence>
<evidence type="ECO:0000313" key="7">
    <source>
        <dbReference type="EMBL" id="GJD89429.1"/>
    </source>
</evidence>
<dbReference type="InterPro" id="IPR050810">
    <property type="entry name" value="Bact_Secretion_Sys_Channel"/>
</dbReference>
<evidence type="ECO:0000256" key="3">
    <source>
        <dbReference type="ARBA" id="ARBA00023136"/>
    </source>
</evidence>
<dbReference type="AlphaFoldDB" id="A0AAV4ZND0"/>
<evidence type="ECO:0000259" key="6">
    <source>
        <dbReference type="Pfam" id="PF07655"/>
    </source>
</evidence>
<protein>
    <submittedName>
        <fullName evidence="7">Outer membrane lipoprotein BfpB</fullName>
    </submittedName>
</protein>
<dbReference type="PANTHER" id="PTHR30332">
    <property type="entry name" value="PROBABLE GENERAL SECRETION PATHWAY PROTEIN D"/>
    <property type="match status" value="1"/>
</dbReference>
<name>A0AAV4ZND0_9HYPH</name>
<sequence>MSRTRSFLALFLAAGTALGGCDATRKADHDIILNSTRADELRRQSERPMPAADSSPVRVKDAAFVGAKVSALDYGDPLPTRLETPSGITLKRAAPMRLTQIAAALTEATRIPFVVAPEEVTGSSAAAAGAVHQAVAQGASGGPGGGPVPGMTIGAAYNSSDLAPALAALAGPGSPGAPLGAAGPLIRFSEANPSEMKVDYTGRLSEFLDIVGTHFNQSWQHKNGRIIFSKLITRTFELPALPGAQELEFNLSSGNGQTSGGGAGGQQTKGVLDQKASINSAVDLWKEIKETLGSIVGPYGRFEISPATGTITVTASPNVVQRVQDYADVMKKRMSGQIALSIQVLNVALEDIDSFDNNVAALFTGSTKGAFALGRRSPGFNASDPRSSAIGNLNGATPSLGYAILDPTSPFANSQGAISALSERGNVSVVTSASLTTVNGSPVPLQVVNKRNFVKNVTNTQGTGLSSGVASTTIQTDTVSTGFNLQMVPRILHDGSLLLQYGMNISELVGRDDGFDTFTVNGSTVQLPNVNQRNFVQQSIVPNRSTLVLAGFETARSTSAQSGVGDPRNWLLSGGRSARNRREVVVILITPTLLDVGKATSQANALR</sequence>
<feature type="signal peptide" evidence="4">
    <location>
        <begin position="1"/>
        <end position="19"/>
    </location>
</feature>
<proteinExistence type="predicted"/>
<gene>
    <name evidence="7" type="primary">bfpB</name>
    <name evidence="7" type="ORF">BHAOGJBA_2956</name>
</gene>
<keyword evidence="3" id="KW-0472">Membrane</keyword>
<comment type="caution">
    <text evidence="7">The sequence shown here is derived from an EMBL/GenBank/DDBJ whole genome shotgun (WGS) entry which is preliminary data.</text>
</comment>
<dbReference type="RefSeq" id="WP_238230252.1">
    <property type="nucleotide sequence ID" value="NZ_BPQO01000011.1"/>
</dbReference>
<dbReference type="PANTHER" id="PTHR30332:SF24">
    <property type="entry name" value="SECRETIN GSPD-RELATED"/>
    <property type="match status" value="1"/>
</dbReference>
<reference evidence="7" key="1">
    <citation type="journal article" date="2016" name="Front. Microbiol.">
        <title>Genome Sequence of the Piezophilic, Mesophilic Sulfate-Reducing Bacterium Desulfovibrio indicus J2T.</title>
        <authorList>
            <person name="Cao J."/>
            <person name="Maignien L."/>
            <person name="Shao Z."/>
            <person name="Alain K."/>
            <person name="Jebbar M."/>
        </authorList>
    </citation>
    <scope>NUCLEOTIDE SEQUENCE</scope>
    <source>
        <strain evidence="7">DSM 16372</strain>
    </source>
</reference>
<feature type="chain" id="PRO_5043932594" evidence="4">
    <location>
        <begin position="20"/>
        <end position="607"/>
    </location>
</feature>
<accession>A0AAV4ZND0</accession>
<dbReference type="Proteomes" id="UP001055247">
    <property type="component" value="Unassembled WGS sequence"/>
</dbReference>
<dbReference type="Pfam" id="PF00263">
    <property type="entry name" value="Secretin"/>
    <property type="match status" value="1"/>
</dbReference>
<dbReference type="Pfam" id="PF07655">
    <property type="entry name" value="Secretin_N_2"/>
    <property type="match status" value="1"/>
</dbReference>